<name>A0A8X6KZX9_TRICU</name>
<accession>A0A8X6KZX9</accession>
<dbReference type="Proteomes" id="UP000887116">
    <property type="component" value="Unassembled WGS sequence"/>
</dbReference>
<protein>
    <submittedName>
        <fullName evidence="1">Uncharacterized protein</fullName>
    </submittedName>
</protein>
<reference evidence="1" key="1">
    <citation type="submission" date="2020-07" db="EMBL/GenBank/DDBJ databases">
        <title>Multicomponent nature underlies the extraordinary mechanical properties of spider dragline silk.</title>
        <authorList>
            <person name="Kono N."/>
            <person name="Nakamura H."/>
            <person name="Mori M."/>
            <person name="Yoshida Y."/>
            <person name="Ohtoshi R."/>
            <person name="Malay A.D."/>
            <person name="Moran D.A.P."/>
            <person name="Tomita M."/>
            <person name="Numata K."/>
            <person name="Arakawa K."/>
        </authorList>
    </citation>
    <scope>NUCLEOTIDE SEQUENCE</scope>
</reference>
<keyword evidence="2" id="KW-1185">Reference proteome</keyword>
<evidence type="ECO:0000313" key="2">
    <source>
        <dbReference type="Proteomes" id="UP000887116"/>
    </source>
</evidence>
<gene>
    <name evidence="1" type="ORF">TNCT_576341</name>
</gene>
<dbReference type="EMBL" id="BMAO01013682">
    <property type="protein sequence ID" value="GFQ90381.1"/>
    <property type="molecule type" value="Genomic_DNA"/>
</dbReference>
<comment type="caution">
    <text evidence="1">The sequence shown here is derived from an EMBL/GenBank/DDBJ whole genome shotgun (WGS) entry which is preliminary data.</text>
</comment>
<sequence>MCGVKSDCPFNELGYWHVTSNLVVDVMYDLLEDPLSSSPSLPLLSPLSTPSKKKIINIRATVKLKLLDIFAKLEKGDPTNVSILHKYRINRLLVQAYVEKYDCRPFTKNKLDLAKDIVSAFPVLKGSDGEGHEQWFSLGVRGAPATGFIADRFKNFRSGNLSVVEKEESAKKSMKNLKNIQALKILLWNSFKSNSG</sequence>
<dbReference type="AlphaFoldDB" id="A0A8X6KZX9"/>
<proteinExistence type="predicted"/>
<evidence type="ECO:0000313" key="1">
    <source>
        <dbReference type="EMBL" id="GFQ90381.1"/>
    </source>
</evidence>
<dbReference type="OrthoDB" id="6819336at2759"/>
<organism evidence="1 2">
    <name type="scientific">Trichonephila clavata</name>
    <name type="common">Joro spider</name>
    <name type="synonym">Nephila clavata</name>
    <dbReference type="NCBI Taxonomy" id="2740835"/>
    <lineage>
        <taxon>Eukaryota</taxon>
        <taxon>Metazoa</taxon>
        <taxon>Ecdysozoa</taxon>
        <taxon>Arthropoda</taxon>
        <taxon>Chelicerata</taxon>
        <taxon>Arachnida</taxon>
        <taxon>Araneae</taxon>
        <taxon>Araneomorphae</taxon>
        <taxon>Entelegynae</taxon>
        <taxon>Araneoidea</taxon>
        <taxon>Nephilidae</taxon>
        <taxon>Trichonephila</taxon>
    </lineage>
</organism>